<evidence type="ECO:0000313" key="2">
    <source>
        <dbReference type="Proteomes" id="UP000054538"/>
    </source>
</evidence>
<keyword evidence="2" id="KW-1185">Reference proteome</keyword>
<dbReference type="AlphaFoldDB" id="A0A0D0DC93"/>
<dbReference type="Proteomes" id="UP000054538">
    <property type="component" value="Unassembled WGS sequence"/>
</dbReference>
<gene>
    <name evidence="1" type="ORF">PAXRUDRAFT_101797</name>
</gene>
<dbReference type="EMBL" id="KN826641">
    <property type="protein sequence ID" value="KIK78289.1"/>
    <property type="molecule type" value="Genomic_DNA"/>
</dbReference>
<sequence>QIRETYYVIDHLAHASIFAYSEKLGANVGVKNQSVWDDHIKKHKDANTFQNKGWPFYEKMKNVMPSKARGAN</sequence>
<feature type="non-terminal residue" evidence="1">
    <location>
        <position position="1"/>
    </location>
</feature>
<dbReference type="HOGENOM" id="CLU_082499_4_0_1"/>
<reference evidence="2" key="2">
    <citation type="submission" date="2015-01" db="EMBL/GenBank/DDBJ databases">
        <title>Evolutionary Origins and Diversification of the Mycorrhizal Mutualists.</title>
        <authorList>
            <consortium name="DOE Joint Genome Institute"/>
            <consortium name="Mycorrhizal Genomics Consortium"/>
            <person name="Kohler A."/>
            <person name="Kuo A."/>
            <person name="Nagy L.G."/>
            <person name="Floudas D."/>
            <person name="Copeland A."/>
            <person name="Barry K.W."/>
            <person name="Cichocki N."/>
            <person name="Veneault-Fourrey C."/>
            <person name="LaButti K."/>
            <person name="Lindquist E.A."/>
            <person name="Lipzen A."/>
            <person name="Lundell T."/>
            <person name="Morin E."/>
            <person name="Murat C."/>
            <person name="Riley R."/>
            <person name="Ohm R."/>
            <person name="Sun H."/>
            <person name="Tunlid A."/>
            <person name="Henrissat B."/>
            <person name="Grigoriev I.V."/>
            <person name="Hibbett D.S."/>
            <person name="Martin F."/>
        </authorList>
    </citation>
    <scope>NUCLEOTIDE SEQUENCE [LARGE SCALE GENOMIC DNA]</scope>
    <source>
        <strain evidence="2">Ve08.2h10</strain>
    </source>
</reference>
<dbReference type="STRING" id="930991.A0A0D0DC93"/>
<proteinExistence type="predicted"/>
<protein>
    <submittedName>
        <fullName evidence="1">Uncharacterized protein</fullName>
    </submittedName>
</protein>
<evidence type="ECO:0000313" key="1">
    <source>
        <dbReference type="EMBL" id="KIK78289.1"/>
    </source>
</evidence>
<accession>A0A0D0DC93</accession>
<feature type="non-terminal residue" evidence="1">
    <location>
        <position position="72"/>
    </location>
</feature>
<name>A0A0D0DC93_9AGAM</name>
<organism evidence="1 2">
    <name type="scientific">Paxillus rubicundulus Ve08.2h10</name>
    <dbReference type="NCBI Taxonomy" id="930991"/>
    <lineage>
        <taxon>Eukaryota</taxon>
        <taxon>Fungi</taxon>
        <taxon>Dikarya</taxon>
        <taxon>Basidiomycota</taxon>
        <taxon>Agaricomycotina</taxon>
        <taxon>Agaricomycetes</taxon>
        <taxon>Agaricomycetidae</taxon>
        <taxon>Boletales</taxon>
        <taxon>Paxilineae</taxon>
        <taxon>Paxillaceae</taxon>
        <taxon>Paxillus</taxon>
    </lineage>
</organism>
<dbReference type="InParanoid" id="A0A0D0DC93"/>
<reference evidence="1 2" key="1">
    <citation type="submission" date="2014-04" db="EMBL/GenBank/DDBJ databases">
        <authorList>
            <consortium name="DOE Joint Genome Institute"/>
            <person name="Kuo A."/>
            <person name="Kohler A."/>
            <person name="Jargeat P."/>
            <person name="Nagy L.G."/>
            <person name="Floudas D."/>
            <person name="Copeland A."/>
            <person name="Barry K.W."/>
            <person name="Cichocki N."/>
            <person name="Veneault-Fourrey C."/>
            <person name="LaButti K."/>
            <person name="Lindquist E.A."/>
            <person name="Lipzen A."/>
            <person name="Lundell T."/>
            <person name="Morin E."/>
            <person name="Murat C."/>
            <person name="Sun H."/>
            <person name="Tunlid A."/>
            <person name="Henrissat B."/>
            <person name="Grigoriev I.V."/>
            <person name="Hibbett D.S."/>
            <person name="Martin F."/>
            <person name="Nordberg H.P."/>
            <person name="Cantor M.N."/>
            <person name="Hua S.X."/>
        </authorList>
    </citation>
    <scope>NUCLEOTIDE SEQUENCE [LARGE SCALE GENOMIC DNA]</scope>
    <source>
        <strain evidence="1 2">Ve08.2h10</strain>
    </source>
</reference>
<dbReference type="OrthoDB" id="2688093at2759"/>